<evidence type="ECO:0000313" key="2">
    <source>
        <dbReference type="Proteomes" id="UP000231263"/>
    </source>
</evidence>
<dbReference type="EMBL" id="PFWT01000009">
    <property type="protein sequence ID" value="PJA46716.1"/>
    <property type="molecule type" value="Genomic_DNA"/>
</dbReference>
<accession>A0A2M7XG55</accession>
<evidence type="ECO:0000313" key="1">
    <source>
        <dbReference type="EMBL" id="PJA46716.1"/>
    </source>
</evidence>
<sequence length="114" mass="13246">MENKEKTPTYIYYVESTEDNTVLYAINVRISPTVITWFDGTKERIMTIGEVIENNDNALIFKRDENEGGAIYKFSPLTLEIYDQKVKNRLVKPTSFETEEELIEALQSTLDNAW</sequence>
<reference evidence="2" key="1">
    <citation type="submission" date="2017-09" db="EMBL/GenBank/DDBJ databases">
        <title>Depth-based differentiation of microbial function through sediment-hosted aquifers and enrichment of novel symbionts in the deep terrestrial subsurface.</title>
        <authorList>
            <person name="Probst A.J."/>
            <person name="Ladd B."/>
            <person name="Jarett J.K."/>
            <person name="Geller-Mcgrath D.E."/>
            <person name="Sieber C.M.K."/>
            <person name="Emerson J.B."/>
            <person name="Anantharaman K."/>
            <person name="Thomas B.C."/>
            <person name="Malmstrom R."/>
            <person name="Stieglmeier M."/>
            <person name="Klingl A."/>
            <person name="Woyke T."/>
            <person name="Ryan C.M."/>
            <person name="Banfield J.F."/>
        </authorList>
    </citation>
    <scope>NUCLEOTIDE SEQUENCE [LARGE SCALE GENOMIC DNA]</scope>
</reference>
<dbReference type="AlphaFoldDB" id="A0A2M7XG55"/>
<comment type="caution">
    <text evidence="1">The sequence shown here is derived from an EMBL/GenBank/DDBJ whole genome shotgun (WGS) entry which is preliminary data.</text>
</comment>
<gene>
    <name evidence="1" type="ORF">CO173_03035</name>
</gene>
<name>A0A2M7XG55_9BACT</name>
<proteinExistence type="predicted"/>
<protein>
    <submittedName>
        <fullName evidence="1">Uncharacterized protein</fullName>
    </submittedName>
</protein>
<dbReference type="Proteomes" id="UP000231263">
    <property type="component" value="Unassembled WGS sequence"/>
</dbReference>
<organism evidence="1 2">
    <name type="scientific">Candidatus Uhrbacteria bacterium CG_4_9_14_3_um_filter_41_35</name>
    <dbReference type="NCBI Taxonomy" id="1975034"/>
    <lineage>
        <taxon>Bacteria</taxon>
        <taxon>Candidatus Uhriibacteriota</taxon>
    </lineage>
</organism>